<organism evidence="2 3">
    <name type="scientific">Amycolatopsis camponoti</name>
    <dbReference type="NCBI Taxonomy" id="2606593"/>
    <lineage>
        <taxon>Bacteria</taxon>
        <taxon>Bacillati</taxon>
        <taxon>Actinomycetota</taxon>
        <taxon>Actinomycetes</taxon>
        <taxon>Pseudonocardiales</taxon>
        <taxon>Pseudonocardiaceae</taxon>
        <taxon>Amycolatopsis</taxon>
    </lineage>
</organism>
<reference evidence="2 3" key="1">
    <citation type="submission" date="2019-09" db="EMBL/GenBank/DDBJ databases">
        <authorList>
            <person name="Leyn A S."/>
        </authorList>
    </citation>
    <scope>NUCLEOTIDE SEQUENCE [LARGE SCALE GENOMIC DNA]</scope>
    <source>
        <strain evidence="2">AA231_1</strain>
    </source>
</reference>
<proteinExistence type="predicted"/>
<keyword evidence="1" id="KW-0732">Signal</keyword>
<accession>A0A6I8LG39</accession>
<evidence type="ECO:0000256" key="1">
    <source>
        <dbReference type="SAM" id="SignalP"/>
    </source>
</evidence>
<protein>
    <recommendedName>
        <fullName evidence="4">Lipoprotein</fullName>
    </recommendedName>
</protein>
<evidence type="ECO:0000313" key="3">
    <source>
        <dbReference type="Proteomes" id="UP000399805"/>
    </source>
</evidence>
<dbReference type="AlphaFoldDB" id="A0A6I8LG39"/>
<dbReference type="PROSITE" id="PS51257">
    <property type="entry name" value="PROKAR_LIPOPROTEIN"/>
    <property type="match status" value="1"/>
</dbReference>
<dbReference type="Proteomes" id="UP000399805">
    <property type="component" value="Unassembled WGS sequence"/>
</dbReference>
<dbReference type="RefSeq" id="WP_155541297.1">
    <property type="nucleotide sequence ID" value="NZ_CABVGP010000001.1"/>
</dbReference>
<sequence length="196" mass="20049">MKRTIVAMMATAGLLAGCSGGTAAPAATTTVTVTTTQPAAEPSAAGVAAPAAPGRITKQVGEQMGSYPEAQGSPSGPATATGTITEIKKSRSRFTGEFALRVSATVRTGNDDDTNADAMRVWWCGSGAWSTLDPDTGEQLSPRGGMMIKGENHISSFARGKTYSCTFDADGLADHGLLILGDLSTPGTYAIAFDVR</sequence>
<dbReference type="EMBL" id="CABVGP010000001">
    <property type="protein sequence ID" value="VVJ15872.1"/>
    <property type="molecule type" value="Genomic_DNA"/>
</dbReference>
<feature type="signal peptide" evidence="1">
    <location>
        <begin position="1"/>
        <end position="23"/>
    </location>
</feature>
<keyword evidence="3" id="KW-1185">Reference proteome</keyword>
<name>A0A6I8LG39_9PSEU</name>
<gene>
    <name evidence="2" type="ORF">AA23TX_00893</name>
</gene>
<evidence type="ECO:0000313" key="2">
    <source>
        <dbReference type="EMBL" id="VVJ15872.1"/>
    </source>
</evidence>
<feature type="chain" id="PRO_5038525300" description="Lipoprotein" evidence="1">
    <location>
        <begin position="24"/>
        <end position="196"/>
    </location>
</feature>
<evidence type="ECO:0008006" key="4">
    <source>
        <dbReference type="Google" id="ProtNLM"/>
    </source>
</evidence>